<organism evidence="2">
    <name type="scientific">marine metagenome</name>
    <dbReference type="NCBI Taxonomy" id="408172"/>
    <lineage>
        <taxon>unclassified sequences</taxon>
        <taxon>metagenomes</taxon>
        <taxon>ecological metagenomes</taxon>
    </lineage>
</organism>
<feature type="region of interest" description="Disordered" evidence="1">
    <location>
        <begin position="1"/>
        <end position="54"/>
    </location>
</feature>
<feature type="compositionally biased region" description="Polar residues" evidence="1">
    <location>
        <begin position="1"/>
        <end position="10"/>
    </location>
</feature>
<feature type="compositionally biased region" description="Basic residues" evidence="1">
    <location>
        <begin position="37"/>
        <end position="54"/>
    </location>
</feature>
<evidence type="ECO:0000256" key="1">
    <source>
        <dbReference type="SAM" id="MobiDB-lite"/>
    </source>
</evidence>
<dbReference type="EMBL" id="UINC01107637">
    <property type="protein sequence ID" value="SVC73165.1"/>
    <property type="molecule type" value="Genomic_DNA"/>
</dbReference>
<gene>
    <name evidence="2" type="ORF">METZ01_LOCUS326019</name>
</gene>
<accession>A0A382PKH1</accession>
<proteinExistence type="predicted"/>
<reference evidence="2" key="1">
    <citation type="submission" date="2018-05" db="EMBL/GenBank/DDBJ databases">
        <authorList>
            <person name="Lanie J.A."/>
            <person name="Ng W.-L."/>
            <person name="Kazmierczak K.M."/>
            <person name="Andrzejewski T.M."/>
            <person name="Davidsen T.M."/>
            <person name="Wayne K.J."/>
            <person name="Tettelin H."/>
            <person name="Glass J.I."/>
            <person name="Rusch D."/>
            <person name="Podicherti R."/>
            <person name="Tsui H.-C.T."/>
            <person name="Winkler M.E."/>
        </authorList>
    </citation>
    <scope>NUCLEOTIDE SEQUENCE</scope>
</reference>
<feature type="compositionally biased region" description="Basic residues" evidence="1">
    <location>
        <begin position="11"/>
        <end position="20"/>
    </location>
</feature>
<evidence type="ECO:0000313" key="2">
    <source>
        <dbReference type="EMBL" id="SVC73165.1"/>
    </source>
</evidence>
<protein>
    <submittedName>
        <fullName evidence="2">Uncharacterized protein</fullName>
    </submittedName>
</protein>
<name>A0A382PKH1_9ZZZZ</name>
<sequence length="54" mass="6160">MALVSSSLSHLRNKHKKRTRQGMGRGTKWGTKPQGKTGKKQLQRYKKKPRGQGK</sequence>
<dbReference type="AlphaFoldDB" id="A0A382PKH1"/>
<feature type="compositionally biased region" description="Low complexity" evidence="1">
    <location>
        <begin position="26"/>
        <end position="36"/>
    </location>
</feature>